<dbReference type="EMBL" id="JACNYK010000002">
    <property type="protein sequence ID" value="MBD1425831.1"/>
    <property type="molecule type" value="Genomic_DNA"/>
</dbReference>
<keyword evidence="3" id="KW-1185">Reference proteome</keyword>
<dbReference type="Proteomes" id="UP000606494">
    <property type="component" value="Unassembled WGS sequence"/>
</dbReference>
<evidence type="ECO:0000259" key="1">
    <source>
        <dbReference type="Pfam" id="PF12146"/>
    </source>
</evidence>
<accession>A0ABR7Y3H4</accession>
<dbReference type="InterPro" id="IPR029058">
    <property type="entry name" value="AB_hydrolase_fold"/>
</dbReference>
<reference evidence="2 3" key="1">
    <citation type="submission" date="2020-08" db="EMBL/GenBank/DDBJ databases">
        <title>Sphingobacterium sp. DN00404 isolated from aquaculture water.</title>
        <authorList>
            <person name="Zhang M."/>
        </authorList>
    </citation>
    <scope>NUCLEOTIDE SEQUENCE [LARGE SCALE GENOMIC DNA]</scope>
    <source>
        <strain evidence="2 3">KCTC 32294</strain>
    </source>
</reference>
<evidence type="ECO:0000313" key="2">
    <source>
        <dbReference type="EMBL" id="MBD1425831.1"/>
    </source>
</evidence>
<dbReference type="InterPro" id="IPR051044">
    <property type="entry name" value="MAG_DAG_Lipase"/>
</dbReference>
<dbReference type="Pfam" id="PF12146">
    <property type="entry name" value="Hydrolase_4"/>
    <property type="match status" value="1"/>
</dbReference>
<dbReference type="InterPro" id="IPR022742">
    <property type="entry name" value="Hydrolase_4"/>
</dbReference>
<organism evidence="2 3">
    <name type="scientific">Sphingobacterium arenae</name>
    <dbReference type="NCBI Taxonomy" id="1280598"/>
    <lineage>
        <taxon>Bacteria</taxon>
        <taxon>Pseudomonadati</taxon>
        <taxon>Bacteroidota</taxon>
        <taxon>Sphingobacteriia</taxon>
        <taxon>Sphingobacteriales</taxon>
        <taxon>Sphingobacteriaceae</taxon>
        <taxon>Sphingobacterium</taxon>
    </lineage>
</organism>
<dbReference type="GO" id="GO:0016787">
    <property type="term" value="F:hydrolase activity"/>
    <property type="evidence" value="ECO:0007669"/>
    <property type="project" value="UniProtKB-KW"/>
</dbReference>
<dbReference type="SUPFAM" id="SSF53474">
    <property type="entry name" value="alpha/beta-Hydrolases"/>
    <property type="match status" value="1"/>
</dbReference>
<comment type="caution">
    <text evidence="2">The sequence shown here is derived from an EMBL/GenBank/DDBJ whole genome shotgun (WGS) entry which is preliminary data.</text>
</comment>
<dbReference type="RefSeq" id="WP_190308955.1">
    <property type="nucleotide sequence ID" value="NZ_JACNYK010000002.1"/>
</dbReference>
<dbReference type="Gene3D" id="3.40.50.1820">
    <property type="entry name" value="alpha/beta hydrolase"/>
    <property type="match status" value="1"/>
</dbReference>
<gene>
    <name evidence="2" type="ORF">H8B17_09575</name>
</gene>
<sequence length="312" mass="35215">MESSPPKHIHYTVYEPDEIVVRGAILLLHGMQEHSGRYTVFANYLKDHGYAVIAYDHTGHGKTAKTTEQLGFFHKKQPGMLLVSEARHMAEFLAYRFPFVPRILFGHSMGSFVARVLLKKSSSLFHAAILMGTGGPNSTAALFLPVLYFANLVSPNKRSRWLNHLFSLINNREFKHEHPNDGTNWLSVNLENRKAFLADELSGVDFSNNAFYGLIALNVEATKSDWAQNISRNFPMLFVSGSADPIGNYGKGVCKTVNALKEKGFAEVTIKLYTGMRHEILNEHQNNVVFLDIIKWLNQINPKKDIRKPDTV</sequence>
<proteinExistence type="predicted"/>
<feature type="domain" description="Serine aminopeptidase S33" evidence="1">
    <location>
        <begin position="22"/>
        <end position="284"/>
    </location>
</feature>
<name>A0ABR7Y3H4_9SPHI</name>
<evidence type="ECO:0000313" key="3">
    <source>
        <dbReference type="Proteomes" id="UP000606494"/>
    </source>
</evidence>
<dbReference type="PANTHER" id="PTHR11614">
    <property type="entry name" value="PHOSPHOLIPASE-RELATED"/>
    <property type="match status" value="1"/>
</dbReference>
<keyword evidence="2" id="KW-0378">Hydrolase</keyword>
<protein>
    <submittedName>
        <fullName evidence="2">Alpha/beta fold hydrolase</fullName>
    </submittedName>
</protein>